<gene>
    <name evidence="1" type="ORF">HLI_07415</name>
</gene>
<dbReference type="Proteomes" id="UP000287756">
    <property type="component" value="Chromosome"/>
</dbReference>
<evidence type="ECO:0000313" key="1">
    <source>
        <dbReference type="EMBL" id="QAS52063.1"/>
    </source>
</evidence>
<evidence type="ECO:0000313" key="2">
    <source>
        <dbReference type="Proteomes" id="UP000287756"/>
    </source>
</evidence>
<accession>A0A410MBK6</accession>
<dbReference type="KEGG" id="hli:HLI_07415"/>
<proteinExistence type="predicted"/>
<dbReference type="RefSeq" id="WP_128524313.1">
    <property type="nucleotide sequence ID" value="NZ_CP026118.1"/>
</dbReference>
<dbReference type="AlphaFoldDB" id="A0A410MBK6"/>
<sequence>MKIKFILFISSVKEKNRQVTMMKAFDSTVRPVEGDIIEDPGFHPEYHNGYEVVKVTMNYSSDECWVSLSPLAIEKEDIEIAIYIDHLQANGWQVISKEELHNT</sequence>
<organism evidence="1 2">
    <name type="scientific">Halobacillus litoralis</name>
    <dbReference type="NCBI Taxonomy" id="45668"/>
    <lineage>
        <taxon>Bacteria</taxon>
        <taxon>Bacillati</taxon>
        <taxon>Bacillota</taxon>
        <taxon>Bacilli</taxon>
        <taxon>Bacillales</taxon>
        <taxon>Bacillaceae</taxon>
        <taxon>Halobacillus</taxon>
    </lineage>
</organism>
<protein>
    <submittedName>
        <fullName evidence="1">Uncharacterized protein</fullName>
    </submittedName>
</protein>
<dbReference type="EMBL" id="CP026118">
    <property type="protein sequence ID" value="QAS52063.1"/>
    <property type="molecule type" value="Genomic_DNA"/>
</dbReference>
<reference evidence="1 2" key="1">
    <citation type="submission" date="2018-01" db="EMBL/GenBank/DDBJ databases">
        <title>The whole genome sequencing and assembly of Halobacillus litoralis ERB031 strain.</title>
        <authorList>
            <person name="Lee S.-J."/>
            <person name="Park M.-K."/>
            <person name="Kim J.-Y."/>
            <person name="Lee Y.-J."/>
            <person name="Yi H."/>
            <person name="Bahn Y.-S."/>
            <person name="Kim J.F."/>
            <person name="Lee D.-W."/>
        </authorList>
    </citation>
    <scope>NUCLEOTIDE SEQUENCE [LARGE SCALE GENOMIC DNA]</scope>
    <source>
        <strain evidence="1 2">ERB 031</strain>
    </source>
</reference>
<name>A0A410MBK6_9BACI</name>
<dbReference type="OrthoDB" id="2454189at2"/>